<dbReference type="KEGG" id="ido:I598_1999"/>
<dbReference type="Proteomes" id="UP000076794">
    <property type="component" value="Chromosome"/>
</dbReference>
<protein>
    <recommendedName>
        <fullName evidence="4">Helix-turn-helix domain of resolvase</fullName>
    </recommendedName>
</protein>
<evidence type="ECO:0000313" key="3">
    <source>
        <dbReference type="Proteomes" id="UP000076794"/>
    </source>
</evidence>
<feature type="region of interest" description="Disordered" evidence="1">
    <location>
        <begin position="1"/>
        <end position="61"/>
    </location>
</feature>
<keyword evidence="3" id="KW-1185">Reference proteome</keyword>
<sequence length="100" mass="10426">MDTIADVDTTADGAADNSADNENTPRPTASAPVADTRAPARPVTVRRHPAPSGPRRRAADHREDILTFAAQGLSVRAIAEQVGLGKTAVAKLLQSEPMTA</sequence>
<accession>A0A161I250</accession>
<name>A0A161I250_9MICO</name>
<reference evidence="2 3" key="1">
    <citation type="submission" date="2016-01" db="EMBL/GenBank/DDBJ databases">
        <title>Complete genome sequence of a soil Actinobacterium, Isoptericola dokdonensis DS-3.</title>
        <authorList>
            <person name="Kwon S.-K."/>
            <person name="Kim J.F."/>
        </authorList>
    </citation>
    <scope>NUCLEOTIDE SEQUENCE [LARGE SCALE GENOMIC DNA]</scope>
    <source>
        <strain evidence="2 3">DS-3</strain>
    </source>
</reference>
<dbReference type="AlphaFoldDB" id="A0A161I250"/>
<evidence type="ECO:0008006" key="4">
    <source>
        <dbReference type="Google" id="ProtNLM"/>
    </source>
</evidence>
<feature type="compositionally biased region" description="Basic residues" evidence="1">
    <location>
        <begin position="44"/>
        <end position="59"/>
    </location>
</feature>
<dbReference type="EMBL" id="CP014209">
    <property type="protein sequence ID" value="ANC31545.1"/>
    <property type="molecule type" value="Genomic_DNA"/>
</dbReference>
<proteinExistence type="predicted"/>
<evidence type="ECO:0000313" key="2">
    <source>
        <dbReference type="EMBL" id="ANC31545.1"/>
    </source>
</evidence>
<feature type="compositionally biased region" description="Low complexity" evidence="1">
    <location>
        <begin position="1"/>
        <end position="16"/>
    </location>
</feature>
<dbReference type="PATRIC" id="fig|1300344.3.peg.2007"/>
<evidence type="ECO:0000256" key="1">
    <source>
        <dbReference type="SAM" id="MobiDB-lite"/>
    </source>
</evidence>
<gene>
    <name evidence="2" type="ORF">I598_1999</name>
</gene>
<organism evidence="2 3">
    <name type="scientific">Isoptericola dokdonensis DS-3</name>
    <dbReference type="NCBI Taxonomy" id="1300344"/>
    <lineage>
        <taxon>Bacteria</taxon>
        <taxon>Bacillati</taxon>
        <taxon>Actinomycetota</taxon>
        <taxon>Actinomycetes</taxon>
        <taxon>Micrococcales</taxon>
        <taxon>Promicromonosporaceae</taxon>
        <taxon>Isoptericola</taxon>
    </lineage>
</organism>
<feature type="compositionally biased region" description="Polar residues" evidence="1">
    <location>
        <begin position="18"/>
        <end position="27"/>
    </location>
</feature>